<proteinExistence type="predicted"/>
<dbReference type="RefSeq" id="WP_157299761.1">
    <property type="nucleotide sequence ID" value="NZ_BAAAZB010000007.1"/>
</dbReference>
<reference evidence="2 3" key="1">
    <citation type="submission" date="2019-12" db="EMBL/GenBank/DDBJ databases">
        <title>The draft genomic sequence of strain Chitinophaga oryziterrae JCM 16595.</title>
        <authorList>
            <person name="Zhang X."/>
        </authorList>
    </citation>
    <scope>NUCLEOTIDE SEQUENCE [LARGE SCALE GENOMIC DNA]</scope>
    <source>
        <strain evidence="2 3">JCM 16595</strain>
    </source>
</reference>
<dbReference type="InterPro" id="IPR019861">
    <property type="entry name" value="PorP/SprF_Bacteroidetes"/>
</dbReference>
<evidence type="ECO:0000313" key="2">
    <source>
        <dbReference type="EMBL" id="MVT41152.1"/>
    </source>
</evidence>
<keyword evidence="1" id="KW-0732">Signal</keyword>
<sequence>MYTKKKWLTVALSLCLAAGAHAQQSVQFSQYIFNGISVNPAYAGYKDVLNLNAMYRQQWSGFPGAPTTGGVSLDGPLKRPNRETNVGLGVQAMMDNLGPQKAISLYGSYSYRIRLDEEDTRRFCLGIGIGATQYSLNGSDLEYLDTGDRIIPDGSAKATTPDARFGIYYYTPRFYFGLSVLDLFSKYTSTGYKWRGYTYESIRRKQHLYVTAGYMFKVTDEISIKPSFMLKDDFAGPTAVDLSLMLHMDELLWIGGSYRTSVPLWKKNSLPTTLDKANAASAIVEYYITPKYRIGYSYDMSMNKMPGSHEISIGILFNSKQYTTSNPRYF</sequence>
<organism evidence="2 3">
    <name type="scientific">Chitinophaga oryziterrae</name>
    <dbReference type="NCBI Taxonomy" id="1031224"/>
    <lineage>
        <taxon>Bacteria</taxon>
        <taxon>Pseudomonadati</taxon>
        <taxon>Bacteroidota</taxon>
        <taxon>Chitinophagia</taxon>
        <taxon>Chitinophagales</taxon>
        <taxon>Chitinophagaceae</taxon>
        <taxon>Chitinophaga</taxon>
    </lineage>
</organism>
<dbReference type="OrthoDB" id="626665at2"/>
<protein>
    <submittedName>
        <fullName evidence="2">Type IX secretion system membrane protein PorP/SprF</fullName>
    </submittedName>
</protein>
<evidence type="ECO:0000256" key="1">
    <source>
        <dbReference type="SAM" id="SignalP"/>
    </source>
</evidence>
<gene>
    <name evidence="2" type="ORF">GO495_11210</name>
</gene>
<dbReference type="NCBIfam" id="TIGR03519">
    <property type="entry name" value="T9SS_PorP_fam"/>
    <property type="match status" value="1"/>
</dbReference>
<evidence type="ECO:0000313" key="3">
    <source>
        <dbReference type="Proteomes" id="UP000468388"/>
    </source>
</evidence>
<dbReference type="AlphaFoldDB" id="A0A6N8JAM0"/>
<dbReference type="Pfam" id="PF11751">
    <property type="entry name" value="PorP_SprF"/>
    <property type="match status" value="1"/>
</dbReference>
<feature type="chain" id="PRO_5027109119" evidence="1">
    <location>
        <begin position="23"/>
        <end position="330"/>
    </location>
</feature>
<name>A0A6N8JAM0_9BACT</name>
<feature type="signal peptide" evidence="1">
    <location>
        <begin position="1"/>
        <end position="22"/>
    </location>
</feature>
<comment type="caution">
    <text evidence="2">The sequence shown here is derived from an EMBL/GenBank/DDBJ whole genome shotgun (WGS) entry which is preliminary data.</text>
</comment>
<dbReference type="Proteomes" id="UP000468388">
    <property type="component" value="Unassembled WGS sequence"/>
</dbReference>
<keyword evidence="3" id="KW-1185">Reference proteome</keyword>
<accession>A0A6N8JAM0</accession>
<dbReference type="EMBL" id="WRXO01000002">
    <property type="protein sequence ID" value="MVT41152.1"/>
    <property type="molecule type" value="Genomic_DNA"/>
</dbReference>